<keyword evidence="3 12" id="KW-0949">S-adenosyl-L-methionine</keyword>
<dbReference type="InterPro" id="IPR006638">
    <property type="entry name" value="Elp3/MiaA/NifB-like_rSAM"/>
</dbReference>
<feature type="binding site" evidence="12">
    <location>
        <position position="191"/>
    </location>
    <ligand>
        <name>S-adenosyl-L-methionine</name>
        <dbReference type="ChEBI" id="CHEBI:59789"/>
    </ligand>
</feature>
<dbReference type="InterPro" id="IPR010505">
    <property type="entry name" value="MoaA_twitch"/>
</dbReference>
<feature type="binding site" evidence="12">
    <location>
        <position position="157"/>
    </location>
    <ligand>
        <name>GTP</name>
        <dbReference type="ChEBI" id="CHEBI:37565"/>
    </ligand>
</feature>
<keyword evidence="8 12" id="KW-0342">GTP-binding</keyword>
<dbReference type="Proteomes" id="UP000181901">
    <property type="component" value="Unassembled WGS sequence"/>
</dbReference>
<protein>
    <recommendedName>
        <fullName evidence="1 12">GTP 3',8-cyclase</fullName>
        <ecNumber evidence="1 12">4.1.99.22</ecNumber>
    </recommendedName>
    <alternativeName>
        <fullName evidence="12">Molybdenum cofactor biosynthesis protein A</fullName>
    </alternativeName>
</protein>
<dbReference type="Pfam" id="PF04055">
    <property type="entry name" value="Radical_SAM"/>
    <property type="match status" value="1"/>
</dbReference>
<feature type="binding site" evidence="12">
    <location>
        <position position="24"/>
    </location>
    <ligand>
        <name>[4Fe-4S] cluster</name>
        <dbReference type="ChEBI" id="CHEBI:49883"/>
        <label>1</label>
        <note>4Fe-4S-S-AdoMet</note>
    </ligand>
</feature>
<evidence type="ECO:0000256" key="5">
    <source>
        <dbReference type="ARBA" id="ARBA00022741"/>
    </source>
</evidence>
<evidence type="ECO:0000256" key="4">
    <source>
        <dbReference type="ARBA" id="ARBA00022723"/>
    </source>
</evidence>
<accession>A0A1J5MY47</accession>
<feature type="binding site" evidence="12">
    <location>
        <position position="97"/>
    </location>
    <ligand>
        <name>GTP</name>
        <dbReference type="ChEBI" id="CHEBI:37565"/>
    </ligand>
</feature>
<proteinExistence type="inferred from homology"/>
<comment type="subunit">
    <text evidence="12">Monomer and homodimer.</text>
</comment>
<dbReference type="GO" id="GO:0006777">
    <property type="term" value="P:Mo-molybdopterin cofactor biosynthetic process"/>
    <property type="evidence" value="ECO:0007669"/>
    <property type="project" value="UniProtKB-UniRule"/>
</dbReference>
<feature type="binding site" evidence="12">
    <location>
        <position position="70"/>
    </location>
    <ligand>
        <name>S-adenosyl-L-methionine</name>
        <dbReference type="ChEBI" id="CHEBI:59789"/>
    </ligand>
</feature>
<keyword evidence="4 12" id="KW-0479">Metal-binding</keyword>
<dbReference type="PANTHER" id="PTHR22960:SF0">
    <property type="entry name" value="MOLYBDENUM COFACTOR BIOSYNTHESIS PROTEIN 1"/>
    <property type="match status" value="1"/>
</dbReference>
<gene>
    <name evidence="14" type="primary">moaA_10</name>
    <name evidence="12" type="synonym">moaA</name>
    <name evidence="14" type="ORF">BerOc1_02706</name>
</gene>
<dbReference type="InterPro" id="IPR007197">
    <property type="entry name" value="rSAM"/>
</dbReference>
<feature type="binding site" evidence="12">
    <location>
        <position position="66"/>
    </location>
    <ligand>
        <name>GTP</name>
        <dbReference type="ChEBI" id="CHEBI:37565"/>
    </ligand>
</feature>
<dbReference type="PROSITE" id="PS01305">
    <property type="entry name" value="MOAA_NIFB_PQQE"/>
    <property type="match status" value="1"/>
</dbReference>
<keyword evidence="6 12" id="KW-0408">Iron</keyword>
<evidence type="ECO:0000256" key="9">
    <source>
        <dbReference type="ARBA" id="ARBA00023150"/>
    </source>
</evidence>
<dbReference type="PANTHER" id="PTHR22960">
    <property type="entry name" value="MOLYBDOPTERIN COFACTOR SYNTHESIS PROTEIN A"/>
    <property type="match status" value="1"/>
</dbReference>
<organism evidence="14 15">
    <name type="scientific">Pseudodesulfovibrio hydrargyri</name>
    <dbReference type="NCBI Taxonomy" id="2125990"/>
    <lineage>
        <taxon>Bacteria</taxon>
        <taxon>Pseudomonadati</taxon>
        <taxon>Thermodesulfobacteriota</taxon>
        <taxon>Desulfovibrionia</taxon>
        <taxon>Desulfovibrionales</taxon>
        <taxon>Desulfovibrionaceae</taxon>
    </lineage>
</organism>
<dbReference type="Gene3D" id="3.20.20.70">
    <property type="entry name" value="Aldolase class I"/>
    <property type="match status" value="1"/>
</dbReference>
<dbReference type="InterPro" id="IPR013785">
    <property type="entry name" value="Aldolase_TIM"/>
</dbReference>
<comment type="catalytic activity">
    <reaction evidence="11 12">
        <text>GTP + AH2 + S-adenosyl-L-methionine = (8S)-3',8-cyclo-7,8-dihydroguanosine 5'-triphosphate + 5'-deoxyadenosine + L-methionine + A + H(+)</text>
        <dbReference type="Rhea" id="RHEA:49576"/>
        <dbReference type="ChEBI" id="CHEBI:13193"/>
        <dbReference type="ChEBI" id="CHEBI:15378"/>
        <dbReference type="ChEBI" id="CHEBI:17319"/>
        <dbReference type="ChEBI" id="CHEBI:17499"/>
        <dbReference type="ChEBI" id="CHEBI:37565"/>
        <dbReference type="ChEBI" id="CHEBI:57844"/>
        <dbReference type="ChEBI" id="CHEBI:59789"/>
        <dbReference type="ChEBI" id="CHEBI:131766"/>
        <dbReference type="EC" id="4.1.99.22"/>
    </reaction>
</comment>
<feature type="binding site" evidence="12">
    <location>
        <begin position="262"/>
        <end position="264"/>
    </location>
    <ligand>
        <name>GTP</name>
        <dbReference type="ChEBI" id="CHEBI:37565"/>
    </ligand>
</feature>
<feature type="binding site" evidence="12">
    <location>
        <position position="30"/>
    </location>
    <ligand>
        <name>S-adenosyl-L-methionine</name>
        <dbReference type="ChEBI" id="CHEBI:59789"/>
    </ligand>
</feature>
<keyword evidence="2 12" id="KW-0004">4Fe-4S</keyword>
<dbReference type="RefSeq" id="WP_071546172.1">
    <property type="nucleotide sequence ID" value="NZ_LKAQ01000004.1"/>
</dbReference>
<dbReference type="SFLD" id="SFLDG01383">
    <property type="entry name" value="cyclic_pyranopterin_phosphate"/>
    <property type="match status" value="1"/>
</dbReference>
<dbReference type="InterPro" id="IPR058240">
    <property type="entry name" value="rSAM_sf"/>
</dbReference>
<evidence type="ECO:0000256" key="11">
    <source>
        <dbReference type="ARBA" id="ARBA00048697"/>
    </source>
</evidence>
<dbReference type="OrthoDB" id="9763993at2"/>
<keyword evidence="15" id="KW-1185">Reference proteome</keyword>
<feature type="binding site" evidence="12">
    <location>
        <position position="121"/>
    </location>
    <ligand>
        <name>S-adenosyl-L-methionine</name>
        <dbReference type="ChEBI" id="CHEBI:59789"/>
    </ligand>
</feature>
<comment type="caution">
    <text evidence="14">The sequence shown here is derived from an EMBL/GenBank/DDBJ whole genome shotgun (WGS) entry which is preliminary data.</text>
</comment>
<evidence type="ECO:0000256" key="3">
    <source>
        <dbReference type="ARBA" id="ARBA00022691"/>
    </source>
</evidence>
<dbReference type="EC" id="4.1.99.22" evidence="1 12"/>
<comment type="cofactor">
    <cofactor evidence="12">
        <name>[4Fe-4S] cluster</name>
        <dbReference type="ChEBI" id="CHEBI:49883"/>
    </cofactor>
    <text evidence="12">Binds 2 [4Fe-4S] clusters. Binds 1 [4Fe-4S] cluster coordinated with 3 cysteines and an exchangeable S-adenosyl-L-methionine and 1 [4Fe-4S] cluster coordinated with 3 cysteines and the GTP-derived substrate.</text>
</comment>
<name>A0A1J5MY47_9BACT</name>
<dbReference type="SFLD" id="SFLDG01386">
    <property type="entry name" value="main_SPASM_domain-containing"/>
    <property type="match status" value="1"/>
</dbReference>
<keyword evidence="9 12" id="KW-0501">Molybdenum cofactor biosynthesis</keyword>
<feature type="binding site" evidence="12">
    <location>
        <position position="28"/>
    </location>
    <ligand>
        <name>[4Fe-4S] cluster</name>
        <dbReference type="ChEBI" id="CHEBI:49883"/>
        <label>1</label>
        <note>4Fe-4S-S-AdoMet</note>
    </ligand>
</feature>
<dbReference type="SUPFAM" id="SSF102114">
    <property type="entry name" value="Radical SAM enzymes"/>
    <property type="match status" value="1"/>
</dbReference>
<evidence type="ECO:0000313" key="15">
    <source>
        <dbReference type="Proteomes" id="UP000181901"/>
    </source>
</evidence>
<keyword evidence="5 12" id="KW-0547">Nucleotide-binding</keyword>
<dbReference type="AlphaFoldDB" id="A0A1J5MY47"/>
<dbReference type="GO" id="GO:0061798">
    <property type="term" value="F:GTP 3',8'-cyclase activity"/>
    <property type="evidence" value="ECO:0007669"/>
    <property type="project" value="UniProtKB-UniRule"/>
</dbReference>
<dbReference type="NCBIfam" id="TIGR02666">
    <property type="entry name" value="moaA"/>
    <property type="match status" value="1"/>
</dbReference>
<dbReference type="InterPro" id="IPR050105">
    <property type="entry name" value="MoCo_biosynth_MoaA/MoaC"/>
</dbReference>
<feature type="binding site" evidence="12">
    <location>
        <position position="260"/>
    </location>
    <ligand>
        <name>[4Fe-4S] cluster</name>
        <dbReference type="ChEBI" id="CHEBI:49883"/>
        <label>2</label>
        <note>4Fe-4S-substrate</note>
    </ligand>
</feature>
<feature type="binding site" evidence="12">
    <location>
        <position position="17"/>
    </location>
    <ligand>
        <name>GTP</name>
        <dbReference type="ChEBI" id="CHEBI:37565"/>
    </ligand>
</feature>
<dbReference type="UniPathway" id="UPA00344"/>
<dbReference type="GO" id="GO:0051539">
    <property type="term" value="F:4 iron, 4 sulfur cluster binding"/>
    <property type="evidence" value="ECO:0007669"/>
    <property type="project" value="UniProtKB-UniRule"/>
</dbReference>
<feature type="binding site" evidence="12">
    <location>
        <position position="257"/>
    </location>
    <ligand>
        <name>[4Fe-4S] cluster</name>
        <dbReference type="ChEBI" id="CHEBI:49883"/>
        <label>2</label>
        <note>4Fe-4S-substrate</note>
    </ligand>
</feature>
<dbReference type="PROSITE" id="PS51918">
    <property type="entry name" value="RADICAL_SAM"/>
    <property type="match status" value="1"/>
</dbReference>
<dbReference type="GO" id="GO:0046872">
    <property type="term" value="F:metal ion binding"/>
    <property type="evidence" value="ECO:0007669"/>
    <property type="project" value="UniProtKB-KW"/>
</dbReference>
<dbReference type="CDD" id="cd21117">
    <property type="entry name" value="Twitch_MoaA"/>
    <property type="match status" value="1"/>
</dbReference>
<evidence type="ECO:0000256" key="6">
    <source>
        <dbReference type="ARBA" id="ARBA00023004"/>
    </source>
</evidence>
<dbReference type="InterPro" id="IPR040064">
    <property type="entry name" value="MoaA-like"/>
</dbReference>
<evidence type="ECO:0000256" key="2">
    <source>
        <dbReference type="ARBA" id="ARBA00022485"/>
    </source>
</evidence>
<evidence type="ECO:0000256" key="1">
    <source>
        <dbReference type="ARBA" id="ARBA00012167"/>
    </source>
</evidence>
<comment type="pathway">
    <text evidence="12">Cofactor biosynthesis; molybdopterin biosynthesis.</text>
</comment>
<dbReference type="InterPro" id="IPR000385">
    <property type="entry name" value="MoaA_NifB_PqqE_Fe-S-bd_CS"/>
</dbReference>
<sequence length="335" mass="37747">MHEHLEDKHGREVSYMRISVTDRCNLRCTYCAGEGLEFIPHPDILRYEEIMELMAMARNLGVRKIRFTGGEPFVRKGFADFMINAARRFTDMDLCVTTNATLIGPDVKRLAEAGIRRVNISLDTLNPEKFVTITGRDHFAAVRENIDRCLDAGMALKVNAVAMKGVNDDELGDFIEFARTHPVDFRFIEFMPVGTETGWEDGRVWTAAEILSEARAFAELVPVTKSGERRHGPARMFDIEGGRGRIGLISPYTDHFCSTCNRLRITSDGNLRTCLFSDRVYRLRPALRHPALGMAQVEKIIRLAGKNKPIGNELLRRMRASDHGVCKTRMASIGG</sequence>
<evidence type="ECO:0000256" key="8">
    <source>
        <dbReference type="ARBA" id="ARBA00023134"/>
    </source>
</evidence>
<dbReference type="EMBL" id="LKAQ01000004">
    <property type="protein sequence ID" value="OIQ50764.1"/>
    <property type="molecule type" value="Genomic_DNA"/>
</dbReference>
<evidence type="ECO:0000256" key="10">
    <source>
        <dbReference type="ARBA" id="ARBA00023239"/>
    </source>
</evidence>
<reference evidence="14 15" key="1">
    <citation type="submission" date="2015-09" db="EMBL/GenBank/DDBJ databases">
        <title>Genome of Desulfovibrio dechloracetivorans BerOc1, a mercury methylating strain isolated from highly hydrocarbons and metals contaminated coastal sediments.</title>
        <authorList>
            <person name="Goni Urriza M."/>
            <person name="Gassie C."/>
            <person name="Bouchez O."/>
            <person name="Klopp C."/>
            <person name="Ranchou-Peyruse A."/>
            <person name="Remy G."/>
        </authorList>
    </citation>
    <scope>NUCLEOTIDE SEQUENCE [LARGE SCALE GENOMIC DNA]</scope>
    <source>
        <strain evidence="14 15">BerOc1</strain>
    </source>
</reference>
<feature type="binding site" evidence="12">
    <location>
        <position position="31"/>
    </location>
    <ligand>
        <name>[4Fe-4S] cluster</name>
        <dbReference type="ChEBI" id="CHEBI:49883"/>
        <label>1</label>
        <note>4Fe-4S-S-AdoMet</note>
    </ligand>
</feature>
<comment type="function">
    <text evidence="12">Catalyzes the cyclization of GTP to (8S)-3',8-cyclo-7,8-dihydroguanosine 5'-triphosphate.</text>
</comment>
<keyword evidence="10 12" id="KW-0456">Lyase</keyword>
<dbReference type="CDD" id="cd01335">
    <property type="entry name" value="Radical_SAM"/>
    <property type="match status" value="1"/>
</dbReference>
<comment type="similarity">
    <text evidence="12">Belongs to the radical SAM superfamily. MoaA family.</text>
</comment>
<dbReference type="GO" id="GO:0061799">
    <property type="term" value="F:cyclic pyranopterin monophosphate synthase activity"/>
    <property type="evidence" value="ECO:0007669"/>
    <property type="project" value="TreeGrafter"/>
</dbReference>
<dbReference type="Pfam" id="PF06463">
    <property type="entry name" value="Mob_synth_C"/>
    <property type="match status" value="1"/>
</dbReference>
<dbReference type="SFLD" id="SFLDG01067">
    <property type="entry name" value="SPASM/twitch_domain_containing"/>
    <property type="match status" value="1"/>
</dbReference>
<evidence type="ECO:0000259" key="13">
    <source>
        <dbReference type="PROSITE" id="PS51918"/>
    </source>
</evidence>
<dbReference type="HAMAP" id="MF_01225_B">
    <property type="entry name" value="MoaA_B"/>
    <property type="match status" value="1"/>
</dbReference>
<feature type="binding site" evidence="12">
    <location>
        <position position="274"/>
    </location>
    <ligand>
        <name>[4Fe-4S] cluster</name>
        <dbReference type="ChEBI" id="CHEBI:49883"/>
        <label>2</label>
        <note>4Fe-4S-substrate</note>
    </ligand>
</feature>
<feature type="domain" description="Radical SAM core" evidence="13">
    <location>
        <begin position="8"/>
        <end position="230"/>
    </location>
</feature>
<keyword evidence="7 12" id="KW-0411">Iron-sulfur</keyword>
<dbReference type="InterPro" id="IPR013483">
    <property type="entry name" value="MoaA"/>
</dbReference>
<dbReference type="SMART" id="SM00729">
    <property type="entry name" value="Elp3"/>
    <property type="match status" value="1"/>
</dbReference>
<dbReference type="GO" id="GO:0005525">
    <property type="term" value="F:GTP binding"/>
    <property type="evidence" value="ECO:0007669"/>
    <property type="project" value="UniProtKB-UniRule"/>
</dbReference>
<evidence type="ECO:0000256" key="12">
    <source>
        <dbReference type="HAMAP-Rule" id="MF_01225"/>
    </source>
</evidence>
<evidence type="ECO:0000256" key="7">
    <source>
        <dbReference type="ARBA" id="ARBA00023014"/>
    </source>
</evidence>
<dbReference type="SFLD" id="SFLDS00029">
    <property type="entry name" value="Radical_SAM"/>
    <property type="match status" value="1"/>
</dbReference>
<dbReference type="GO" id="GO:1904047">
    <property type="term" value="F:S-adenosyl-L-methionine binding"/>
    <property type="evidence" value="ECO:0007669"/>
    <property type="project" value="UniProtKB-UniRule"/>
</dbReference>
<evidence type="ECO:0000313" key="14">
    <source>
        <dbReference type="EMBL" id="OIQ50764.1"/>
    </source>
</evidence>